<evidence type="ECO:0000313" key="5">
    <source>
        <dbReference type="Proteomes" id="UP001596098"/>
    </source>
</evidence>
<feature type="transmembrane region" description="Helical" evidence="2">
    <location>
        <begin position="202"/>
        <end position="219"/>
    </location>
</feature>
<evidence type="ECO:0000313" key="4">
    <source>
        <dbReference type="EMBL" id="MFC6154715.1"/>
    </source>
</evidence>
<keyword evidence="2" id="KW-1133">Transmembrane helix</keyword>
<dbReference type="PANTHER" id="PTHR30487:SF0">
    <property type="entry name" value="PREPILIN LEADER PEPTIDASE_N-METHYLTRANSFERASE-RELATED"/>
    <property type="match status" value="1"/>
</dbReference>
<evidence type="ECO:0000259" key="3">
    <source>
        <dbReference type="Pfam" id="PF01478"/>
    </source>
</evidence>
<dbReference type="GO" id="GO:0004190">
    <property type="term" value="F:aspartic-type endopeptidase activity"/>
    <property type="evidence" value="ECO:0007669"/>
    <property type="project" value="UniProtKB-EC"/>
</dbReference>
<comment type="similarity">
    <text evidence="1">Belongs to the peptidase A24 family.</text>
</comment>
<dbReference type="Gene3D" id="1.20.120.1220">
    <property type="match status" value="1"/>
</dbReference>
<protein>
    <submittedName>
        <fullName evidence="4">Prepilin peptidase</fullName>
        <ecNumber evidence="4">3.4.23.43</ecNumber>
    </submittedName>
</protein>
<gene>
    <name evidence="4" type="ORF">ACFPWU_13685</name>
</gene>
<keyword evidence="2" id="KW-0472">Membrane</keyword>
<dbReference type="InterPro" id="IPR000045">
    <property type="entry name" value="Prepilin_IV_endopep_pep"/>
</dbReference>
<dbReference type="EMBL" id="JBHSQI010000008">
    <property type="protein sequence ID" value="MFC6154715.1"/>
    <property type="molecule type" value="Genomic_DNA"/>
</dbReference>
<keyword evidence="2" id="KW-0812">Transmembrane</keyword>
<comment type="caution">
    <text evidence="4">The sequence shown here is derived from an EMBL/GenBank/DDBJ whole genome shotgun (WGS) entry which is preliminary data.</text>
</comment>
<dbReference type="RefSeq" id="WP_128220887.1">
    <property type="nucleotide sequence ID" value="NZ_CP034929.1"/>
</dbReference>
<dbReference type="Proteomes" id="UP001596098">
    <property type="component" value="Unassembled WGS sequence"/>
</dbReference>
<keyword evidence="4" id="KW-0378">Hydrolase</keyword>
<organism evidence="4 5">
    <name type="scientific">Nocardioides yefusunii</name>
    <dbReference type="NCBI Taxonomy" id="2500546"/>
    <lineage>
        <taxon>Bacteria</taxon>
        <taxon>Bacillati</taxon>
        <taxon>Actinomycetota</taxon>
        <taxon>Actinomycetes</taxon>
        <taxon>Propionibacteriales</taxon>
        <taxon>Nocardioidaceae</taxon>
        <taxon>Nocardioides</taxon>
    </lineage>
</organism>
<evidence type="ECO:0000256" key="2">
    <source>
        <dbReference type="SAM" id="Phobius"/>
    </source>
</evidence>
<feature type="transmembrane region" description="Helical" evidence="2">
    <location>
        <begin position="121"/>
        <end position="140"/>
    </location>
</feature>
<evidence type="ECO:0000256" key="1">
    <source>
        <dbReference type="ARBA" id="ARBA00005801"/>
    </source>
</evidence>
<dbReference type="InterPro" id="IPR050882">
    <property type="entry name" value="Prepilin_peptidase/N-MTase"/>
</dbReference>
<sequence length="249" mass="25524">MTLLAALCGAVVGGTGSVWSPAMVRAVPEPDDENATDAATDKSADQTVTAAVVEEEPKPLYADLGARPGLWWRTALVGAVSGAVIGATQGWSWTLLVLLPLVPVMVALGHIDWNTRLLPTWLIKPAYVAVIALVLVAGIASGDLGAIGRAALGWLVLGGFYFLLWFINSGGLGYGDVRLSGVLGIALGFVGWAELLSGAWCGFLAGGVIGAVLAAAKVVDRKGVPFGPFMLVGVLMGLAAGPWFATVMG</sequence>
<name>A0ABW1R3P0_9ACTN</name>
<proteinExistence type="inferred from homology"/>
<feature type="transmembrane region" description="Helical" evidence="2">
    <location>
        <begin position="226"/>
        <end position="245"/>
    </location>
</feature>
<feature type="domain" description="Prepilin type IV endopeptidase peptidase" evidence="3">
    <location>
        <begin position="102"/>
        <end position="213"/>
    </location>
</feature>
<reference evidence="5" key="1">
    <citation type="journal article" date="2019" name="Int. J. Syst. Evol. Microbiol.">
        <title>The Global Catalogue of Microorganisms (GCM) 10K type strain sequencing project: providing services to taxonomists for standard genome sequencing and annotation.</title>
        <authorList>
            <consortium name="The Broad Institute Genomics Platform"/>
            <consortium name="The Broad Institute Genome Sequencing Center for Infectious Disease"/>
            <person name="Wu L."/>
            <person name="Ma J."/>
        </authorList>
    </citation>
    <scope>NUCLEOTIDE SEQUENCE [LARGE SCALE GENOMIC DNA]</scope>
    <source>
        <strain evidence="5">DFY28</strain>
    </source>
</reference>
<dbReference type="EC" id="3.4.23.43" evidence="4"/>
<dbReference type="PANTHER" id="PTHR30487">
    <property type="entry name" value="TYPE 4 PREPILIN-LIKE PROTEINS LEADER PEPTIDE-PROCESSING ENZYME"/>
    <property type="match status" value="1"/>
</dbReference>
<accession>A0ABW1R3P0</accession>
<dbReference type="Pfam" id="PF01478">
    <property type="entry name" value="Peptidase_A24"/>
    <property type="match status" value="1"/>
</dbReference>
<feature type="transmembrane region" description="Helical" evidence="2">
    <location>
        <begin position="146"/>
        <end position="167"/>
    </location>
</feature>
<keyword evidence="5" id="KW-1185">Reference proteome</keyword>